<sequence>MDFRNYISPFFYHLQQAYLRSQQQQQQQQQYQHQHNLGSKYLLESVLQQQQQQQQQHQPQHEHRKFYQHPLIHPSLAHYGTKKYSNSSNNIINTNDFEKTKDDDDDDDVMTSHNDTKSHVDILPEDEADNDDDCIGVESVGLKTLELRVASEGIVRGALRRFCVTLVCLTVLMLSSKESSQTWHGTRTHPHLSYSHLLYCSQIFDYSQALIFTLFHLLTSFVLQAVSCLQCVSKSYGHLGCGNDVTEKFESFCSGRGSCSINVISMHNLLSGVCPPDLKAYLEVAFICVDVLRLPDQYNDNSQNTFLLSSSSPSPDLPTKFSSSAAKCLTNDLIEFQNDEHKRASSSSLPPSSPATPSFHSSTSISSSVSLDFSRMGYLASHTWYNKLKPSSSSQSSQQPSSPSPSSSSPSLPPPFSSLLICPWLLVASDHQRFKFTLIDFSQPHLITAAPTTTTTTPTFTKQQHDSKNKSCLRYATITEGNHLRRKFAKEPHSDSTDYLNSENRNDDGALGNFPTGRRLDTSLPPDVTTEHHVCRENSREMFVYISRTNRVQALSKYFEPIAKNECLQLPFEMRKRQIAITQSYRKIIPPFYS</sequence>
<dbReference type="EMBL" id="KB096945">
    <property type="protein sequence ID" value="ESO00334.1"/>
    <property type="molecule type" value="Genomic_DNA"/>
</dbReference>
<reference evidence="4" key="1">
    <citation type="submission" date="2012-12" db="EMBL/GenBank/DDBJ databases">
        <authorList>
            <person name="Hellsten U."/>
            <person name="Grimwood J."/>
            <person name="Chapman J.A."/>
            <person name="Shapiro H."/>
            <person name="Aerts A."/>
            <person name="Otillar R.P."/>
            <person name="Terry A.Y."/>
            <person name="Boore J.L."/>
            <person name="Simakov O."/>
            <person name="Marletaz F."/>
            <person name="Cho S.-J."/>
            <person name="Edsinger-Gonzales E."/>
            <person name="Havlak P."/>
            <person name="Kuo D.-H."/>
            <person name="Larsson T."/>
            <person name="Lv J."/>
            <person name="Arendt D."/>
            <person name="Savage R."/>
            <person name="Osoegawa K."/>
            <person name="de Jong P."/>
            <person name="Lindberg D.R."/>
            <person name="Seaver E.C."/>
            <person name="Weisblat D.A."/>
            <person name="Putnam N.H."/>
            <person name="Grigoriev I.V."/>
            <person name="Rokhsar D.S."/>
        </authorList>
    </citation>
    <scope>NUCLEOTIDE SEQUENCE</scope>
</reference>
<dbReference type="Proteomes" id="UP000015101">
    <property type="component" value="Unassembled WGS sequence"/>
</dbReference>
<dbReference type="KEGG" id="hro:HELRODRAFT_175729"/>
<evidence type="ECO:0000313" key="3">
    <source>
        <dbReference type="EnsemblMetazoa" id="HelroP175729"/>
    </source>
</evidence>
<feature type="region of interest" description="Disordered" evidence="1">
    <location>
        <begin position="389"/>
        <end position="410"/>
    </location>
</feature>
<evidence type="ECO:0000313" key="2">
    <source>
        <dbReference type="EMBL" id="ESO00334.1"/>
    </source>
</evidence>
<dbReference type="GeneID" id="20205511"/>
<protein>
    <recommendedName>
        <fullName evidence="5">SUEL-type lectin domain-containing protein</fullName>
    </recommendedName>
</protein>
<proteinExistence type="predicted"/>
<feature type="compositionally biased region" description="Low complexity" evidence="1">
    <location>
        <begin position="390"/>
        <end position="410"/>
    </location>
</feature>
<feature type="region of interest" description="Disordered" evidence="1">
    <location>
        <begin position="83"/>
        <end position="117"/>
    </location>
</feature>
<dbReference type="CTD" id="20205511"/>
<dbReference type="EMBL" id="AMQM01005412">
    <property type="status" value="NOT_ANNOTATED_CDS"/>
    <property type="molecule type" value="Genomic_DNA"/>
</dbReference>
<accession>T1F9L2</accession>
<feature type="region of interest" description="Disordered" evidence="1">
    <location>
        <begin position="340"/>
        <end position="360"/>
    </location>
</feature>
<dbReference type="HOGENOM" id="CLU_459497_0_0_1"/>
<dbReference type="EnsemblMetazoa" id="HelroT175729">
    <property type="protein sequence ID" value="HelroP175729"/>
    <property type="gene ID" value="HelroG175729"/>
</dbReference>
<feature type="region of interest" description="Disordered" evidence="1">
    <location>
        <begin position="490"/>
        <end position="529"/>
    </location>
</feature>
<organism evidence="3 4">
    <name type="scientific">Helobdella robusta</name>
    <name type="common">Californian leech</name>
    <dbReference type="NCBI Taxonomy" id="6412"/>
    <lineage>
        <taxon>Eukaryota</taxon>
        <taxon>Metazoa</taxon>
        <taxon>Spiralia</taxon>
        <taxon>Lophotrochozoa</taxon>
        <taxon>Annelida</taxon>
        <taxon>Clitellata</taxon>
        <taxon>Hirudinea</taxon>
        <taxon>Rhynchobdellida</taxon>
        <taxon>Glossiphoniidae</taxon>
        <taxon>Helobdella</taxon>
    </lineage>
</organism>
<reference evidence="2 4" key="2">
    <citation type="journal article" date="2013" name="Nature">
        <title>Insights into bilaterian evolution from three spiralian genomes.</title>
        <authorList>
            <person name="Simakov O."/>
            <person name="Marletaz F."/>
            <person name="Cho S.J."/>
            <person name="Edsinger-Gonzales E."/>
            <person name="Havlak P."/>
            <person name="Hellsten U."/>
            <person name="Kuo D.H."/>
            <person name="Larsson T."/>
            <person name="Lv J."/>
            <person name="Arendt D."/>
            <person name="Savage R."/>
            <person name="Osoegawa K."/>
            <person name="de Jong P."/>
            <person name="Grimwood J."/>
            <person name="Chapman J.A."/>
            <person name="Shapiro H."/>
            <person name="Aerts A."/>
            <person name="Otillar R.P."/>
            <person name="Terry A.Y."/>
            <person name="Boore J.L."/>
            <person name="Grigoriev I.V."/>
            <person name="Lindberg D.R."/>
            <person name="Seaver E.C."/>
            <person name="Weisblat D.A."/>
            <person name="Putnam N.H."/>
            <person name="Rokhsar D.S."/>
        </authorList>
    </citation>
    <scope>NUCLEOTIDE SEQUENCE</scope>
</reference>
<evidence type="ECO:0000313" key="4">
    <source>
        <dbReference type="Proteomes" id="UP000015101"/>
    </source>
</evidence>
<evidence type="ECO:0000256" key="1">
    <source>
        <dbReference type="SAM" id="MobiDB-lite"/>
    </source>
</evidence>
<dbReference type="InParanoid" id="T1F9L2"/>
<name>T1F9L2_HELRO</name>
<dbReference type="SUPFAM" id="SSF81995">
    <property type="entry name" value="beta-sandwich domain of Sec23/24"/>
    <property type="match status" value="1"/>
</dbReference>
<feature type="compositionally biased region" description="Low complexity" evidence="1">
    <location>
        <begin position="345"/>
        <end position="360"/>
    </location>
</feature>
<feature type="compositionally biased region" description="Low complexity" evidence="1">
    <location>
        <begin position="85"/>
        <end position="95"/>
    </location>
</feature>
<dbReference type="RefSeq" id="XP_009021384.1">
    <property type="nucleotide sequence ID" value="XM_009023136.1"/>
</dbReference>
<keyword evidence="4" id="KW-1185">Reference proteome</keyword>
<dbReference type="AlphaFoldDB" id="T1F9L2"/>
<evidence type="ECO:0008006" key="5">
    <source>
        <dbReference type="Google" id="ProtNLM"/>
    </source>
</evidence>
<dbReference type="EMBL" id="AMQM01005411">
    <property type="status" value="NOT_ANNOTATED_CDS"/>
    <property type="molecule type" value="Genomic_DNA"/>
</dbReference>
<gene>
    <name evidence="3" type="primary">20205511</name>
    <name evidence="2" type="ORF">HELRODRAFT_175729</name>
</gene>
<dbReference type="CDD" id="cd22823">
    <property type="entry name" value="Gal_Rha_Lectin"/>
    <property type="match status" value="1"/>
</dbReference>
<reference evidence="3" key="3">
    <citation type="submission" date="2015-06" db="UniProtKB">
        <authorList>
            <consortium name="EnsemblMetazoa"/>
        </authorList>
    </citation>
    <scope>IDENTIFICATION</scope>
</reference>